<protein>
    <submittedName>
        <fullName evidence="1">Uncharacterized protein</fullName>
    </submittedName>
</protein>
<evidence type="ECO:0000313" key="1">
    <source>
        <dbReference type="EMBL" id="KYH34414.1"/>
    </source>
</evidence>
<organism evidence="1 2">
    <name type="scientific">Clostridium tepidiprofundi DSM 19306</name>
    <dbReference type="NCBI Taxonomy" id="1121338"/>
    <lineage>
        <taxon>Bacteria</taxon>
        <taxon>Bacillati</taxon>
        <taxon>Bacillota</taxon>
        <taxon>Clostridia</taxon>
        <taxon>Eubacteriales</taxon>
        <taxon>Clostridiaceae</taxon>
        <taxon>Clostridium</taxon>
    </lineage>
</organism>
<dbReference type="STRING" id="1121338.CLTEP_16470"/>
<dbReference type="RefSeq" id="WP_066825211.1">
    <property type="nucleotide sequence ID" value="NZ_LTBA01000017.1"/>
</dbReference>
<comment type="caution">
    <text evidence="1">The sequence shown here is derived from an EMBL/GenBank/DDBJ whole genome shotgun (WGS) entry which is preliminary data.</text>
</comment>
<dbReference type="Proteomes" id="UP000075531">
    <property type="component" value="Unassembled WGS sequence"/>
</dbReference>
<keyword evidence="2" id="KW-1185">Reference proteome</keyword>
<dbReference type="EMBL" id="LTBA01000017">
    <property type="protein sequence ID" value="KYH34414.1"/>
    <property type="molecule type" value="Genomic_DNA"/>
</dbReference>
<evidence type="ECO:0000313" key="2">
    <source>
        <dbReference type="Proteomes" id="UP000075531"/>
    </source>
</evidence>
<dbReference type="OrthoDB" id="9842780at2"/>
<accession>A0A151B3B7</accession>
<dbReference type="AlphaFoldDB" id="A0A151B3B7"/>
<reference evidence="1 2" key="1">
    <citation type="submission" date="2016-02" db="EMBL/GenBank/DDBJ databases">
        <title>Genome sequence of Clostridium tepidiprofundi DSM 19306.</title>
        <authorList>
            <person name="Poehlein A."/>
            <person name="Daniel R."/>
        </authorList>
    </citation>
    <scope>NUCLEOTIDE SEQUENCE [LARGE SCALE GENOMIC DNA]</scope>
    <source>
        <strain evidence="1 2">DSM 19306</strain>
    </source>
</reference>
<proteinExistence type="predicted"/>
<name>A0A151B3B7_9CLOT</name>
<gene>
    <name evidence="1" type="ORF">CLTEP_16470</name>
</gene>
<sequence>MAENKSNISLVDVYTQFNGSTEEVYKIEFAVTDTGGSAVTGLTVGNFSLTGSQTWPTFSDLGSGDYAFRPSSNFNPTSGSYLYAQVTKDTATSDKILVDFLEGYSASEATYSFVLPNETGNYKIELDKVNSEDFSTVESAQLRGNSDITTTNSKVQVYKSYLTHFAGETLSVKVTIGNGDSATLELSMRADKV</sequence>
<dbReference type="PATRIC" id="fig|1121338.3.peg.1695"/>